<feature type="compositionally biased region" description="Basic and acidic residues" evidence="1">
    <location>
        <begin position="212"/>
        <end position="254"/>
    </location>
</feature>
<comment type="caution">
    <text evidence="2">The sequence shown here is derived from an EMBL/GenBank/DDBJ whole genome shotgun (WGS) entry which is preliminary data.</text>
</comment>
<dbReference type="Proteomes" id="UP000650467">
    <property type="component" value="Unassembled WGS sequence"/>
</dbReference>
<evidence type="ECO:0000256" key="1">
    <source>
        <dbReference type="SAM" id="MobiDB-lite"/>
    </source>
</evidence>
<protein>
    <submittedName>
        <fullName evidence="2">Uncharacterized protein</fullName>
    </submittedName>
</protein>
<dbReference type="EMBL" id="JAEHOC010000004">
    <property type="protein sequence ID" value="KAG2442640.1"/>
    <property type="molecule type" value="Genomic_DNA"/>
</dbReference>
<reference evidence="2" key="1">
    <citation type="journal article" date="2020" name="bioRxiv">
        <title>Comparative genomics of Chlamydomonas.</title>
        <authorList>
            <person name="Craig R.J."/>
            <person name="Hasan A.R."/>
            <person name="Ness R.W."/>
            <person name="Keightley P.D."/>
        </authorList>
    </citation>
    <scope>NUCLEOTIDE SEQUENCE</scope>
    <source>
        <strain evidence="2">SAG 7.73</strain>
    </source>
</reference>
<gene>
    <name evidence="2" type="ORF">HXX76_002724</name>
</gene>
<organism evidence="2 3">
    <name type="scientific">Chlamydomonas incerta</name>
    <dbReference type="NCBI Taxonomy" id="51695"/>
    <lineage>
        <taxon>Eukaryota</taxon>
        <taxon>Viridiplantae</taxon>
        <taxon>Chlorophyta</taxon>
        <taxon>core chlorophytes</taxon>
        <taxon>Chlorophyceae</taxon>
        <taxon>CS clade</taxon>
        <taxon>Chlamydomonadales</taxon>
        <taxon>Chlamydomonadaceae</taxon>
        <taxon>Chlamydomonas</taxon>
    </lineage>
</organism>
<feature type="compositionally biased region" description="Basic residues" evidence="1">
    <location>
        <begin position="54"/>
        <end position="63"/>
    </location>
</feature>
<evidence type="ECO:0000313" key="3">
    <source>
        <dbReference type="Proteomes" id="UP000650467"/>
    </source>
</evidence>
<feature type="region of interest" description="Disordered" evidence="1">
    <location>
        <begin position="162"/>
        <end position="258"/>
    </location>
</feature>
<feature type="region of interest" description="Disordered" evidence="1">
    <location>
        <begin position="54"/>
        <end position="74"/>
    </location>
</feature>
<keyword evidence="3" id="KW-1185">Reference proteome</keyword>
<evidence type="ECO:0000313" key="2">
    <source>
        <dbReference type="EMBL" id="KAG2442640.1"/>
    </source>
</evidence>
<accession>A0A835TR33</accession>
<feature type="compositionally biased region" description="Gly residues" evidence="1">
    <location>
        <begin position="172"/>
        <end position="181"/>
    </location>
</feature>
<dbReference type="AlphaFoldDB" id="A0A835TR33"/>
<sequence length="394" mass="41430">MPELPQVAPCDVWVSRAPAVAQQGQQPQVLLVVPHTEHWLLEVLGGPCAERLANSRKRRPRKRGGGDGGDGGDGGGLCFEPLAAAYPEAKPAELEQMWQSGTVISAAPNVLIRAARAYIRIGSGWKSPAAEPKCAPLPFRAFAQDPVALALQGGLFRCSKLDEDGHGEEEGGGGGGRGGGKGGRDAEAEVEAEAQGKERRRRGRALQRAGKGKGEDKGKERQKQTDQTKGKEHDKEEEQDKEQESEREGGEAAKARSAGAGAGAGAAAAPAFVPAVHDLALLEPLSPCLTALSGLLAVDYLVRPDPEHVLEDLREVAQLVNSAAKAGAATGAGAGAGAGAARLLVDELALAKHLRGERERWKEYREMYSQCGEACVQQLSAFYAQDVEVLGVGR</sequence>
<dbReference type="OrthoDB" id="544019at2759"/>
<proteinExistence type="predicted"/>
<name>A0A835TR33_CHLIN</name>